<dbReference type="Proteomes" id="UP001166004">
    <property type="component" value="Unassembled WGS sequence"/>
</dbReference>
<comment type="caution">
    <text evidence="3">The sequence shown here is derived from an EMBL/GenBank/DDBJ whole genome shotgun (WGS) entry which is preliminary data.</text>
</comment>
<evidence type="ECO:0000313" key="4">
    <source>
        <dbReference type="Proteomes" id="UP001166004"/>
    </source>
</evidence>
<protein>
    <submittedName>
        <fullName evidence="3">UDP-glucuronate 4-epimerase</fullName>
    </submittedName>
</protein>
<sequence length="318" mass="37524">MKVLITGVVGFIGFSIAQHLLKKKHKVFGIDNFDSYYSISLKKKRLNILNKNLNFTFKKVDIVNKKKLNNFFKKKKFDKIIHLAAQAGVRYSFENPSKYIDSNIFGFLNLIDEAKKNKVKNIIYASSSSVYGDSINFPLKEKEDLNPKSIYAVSKKLNEETAEMYHKISGINFIGLRFFTIYGEWGRPDMFMFKLFKSFFLKKIFYLNNYGNHLRDFTYIGDVINIMEKLINKKINGNHIFNICSNKPQNILDIVNKFRNNNKIDIKMTKIHKADVLKTHGNNNKIKKFLKYKKFSNFNTYFSKTFEWYKKNKIYNIK</sequence>
<dbReference type="Gene3D" id="3.90.25.10">
    <property type="entry name" value="UDP-galactose 4-epimerase, domain 1"/>
    <property type="match status" value="1"/>
</dbReference>
<dbReference type="InterPro" id="IPR001509">
    <property type="entry name" value="Epimerase_deHydtase"/>
</dbReference>
<evidence type="ECO:0000313" key="3">
    <source>
        <dbReference type="EMBL" id="NMN67071.1"/>
    </source>
</evidence>
<dbReference type="Pfam" id="PF01370">
    <property type="entry name" value="Epimerase"/>
    <property type="match status" value="1"/>
</dbReference>
<evidence type="ECO:0000256" key="1">
    <source>
        <dbReference type="ARBA" id="ARBA00023027"/>
    </source>
</evidence>
<evidence type="ECO:0000259" key="2">
    <source>
        <dbReference type="Pfam" id="PF01370"/>
    </source>
</evidence>
<dbReference type="EMBL" id="LANA01000001">
    <property type="protein sequence ID" value="NMN67071.1"/>
    <property type="molecule type" value="Genomic_DNA"/>
</dbReference>
<dbReference type="PANTHER" id="PTHR43574">
    <property type="entry name" value="EPIMERASE-RELATED"/>
    <property type="match status" value="1"/>
</dbReference>
<reference evidence="3 4" key="1">
    <citation type="submission" date="2019-07" db="EMBL/GenBank/DDBJ databases">
        <title>SAR11 Genome Evolution.</title>
        <authorList>
            <person name="Giovannoni S."/>
        </authorList>
    </citation>
    <scope>NUCLEOTIDE SEQUENCE [LARGE SCALE GENOMIC DNA]</scope>
    <source>
        <strain evidence="3 4">HTCC9565</strain>
    </source>
</reference>
<name>A0ABX1T2G9_PELUQ</name>
<dbReference type="InterPro" id="IPR036291">
    <property type="entry name" value="NAD(P)-bd_dom_sf"/>
</dbReference>
<feature type="domain" description="NAD-dependent epimerase/dehydratase" evidence="2">
    <location>
        <begin position="3"/>
        <end position="244"/>
    </location>
</feature>
<keyword evidence="4" id="KW-1185">Reference proteome</keyword>
<proteinExistence type="predicted"/>
<accession>A0ABX1T2G9</accession>
<gene>
    <name evidence="3" type="ORF">VP91_00002040</name>
</gene>
<dbReference type="PRINTS" id="PR01713">
    <property type="entry name" value="NUCEPIMERASE"/>
</dbReference>
<dbReference type="RefSeq" id="WP_169035589.1">
    <property type="nucleotide sequence ID" value="NZ_LANA01000001.1"/>
</dbReference>
<keyword evidence="1" id="KW-0520">NAD</keyword>
<dbReference type="SUPFAM" id="SSF51735">
    <property type="entry name" value="NAD(P)-binding Rossmann-fold domains"/>
    <property type="match status" value="1"/>
</dbReference>
<organism evidence="3 4">
    <name type="scientific">Pelagibacter ubique</name>
    <dbReference type="NCBI Taxonomy" id="198252"/>
    <lineage>
        <taxon>Bacteria</taxon>
        <taxon>Pseudomonadati</taxon>
        <taxon>Pseudomonadota</taxon>
        <taxon>Alphaproteobacteria</taxon>
        <taxon>Candidatus Pelagibacterales</taxon>
        <taxon>Candidatus Pelagibacteraceae</taxon>
        <taxon>Candidatus Pelagibacter</taxon>
    </lineage>
</organism>
<dbReference type="Gene3D" id="3.40.50.720">
    <property type="entry name" value="NAD(P)-binding Rossmann-like Domain"/>
    <property type="match status" value="1"/>
</dbReference>